<protein>
    <submittedName>
        <fullName evidence="2">3-beta hydroxysteroid dehydrogenase</fullName>
    </submittedName>
</protein>
<feature type="domain" description="NAD(P)-binding" evidence="1">
    <location>
        <begin position="7"/>
        <end position="184"/>
    </location>
</feature>
<dbReference type="Proteomes" id="UP000221168">
    <property type="component" value="Unassembled WGS sequence"/>
</dbReference>
<evidence type="ECO:0000313" key="3">
    <source>
        <dbReference type="Proteomes" id="UP000221168"/>
    </source>
</evidence>
<dbReference type="PANTHER" id="PTHR43355">
    <property type="entry name" value="FLAVIN REDUCTASE (NADPH)"/>
    <property type="match status" value="1"/>
</dbReference>
<gene>
    <name evidence="2" type="ORF">CSC94_11745</name>
</gene>
<proteinExistence type="predicted"/>
<comment type="caution">
    <text evidence="2">The sequence shown here is derived from an EMBL/GenBank/DDBJ whole genome shotgun (WGS) entry which is preliminary data.</text>
</comment>
<accession>A0A2G1QMT4</accession>
<evidence type="ECO:0000259" key="1">
    <source>
        <dbReference type="Pfam" id="PF13460"/>
    </source>
</evidence>
<evidence type="ECO:0000313" key="2">
    <source>
        <dbReference type="EMBL" id="PHP66774.1"/>
    </source>
</evidence>
<dbReference type="InterPro" id="IPR051606">
    <property type="entry name" value="Polyketide_Oxido-like"/>
</dbReference>
<dbReference type="AlphaFoldDB" id="A0A2G1QMT4"/>
<dbReference type="EMBL" id="PDVP01000006">
    <property type="protein sequence ID" value="PHP66774.1"/>
    <property type="molecule type" value="Genomic_DNA"/>
</dbReference>
<dbReference type="GO" id="GO:0016646">
    <property type="term" value="F:oxidoreductase activity, acting on the CH-NH group of donors, NAD or NADP as acceptor"/>
    <property type="evidence" value="ECO:0007669"/>
    <property type="project" value="TreeGrafter"/>
</dbReference>
<dbReference type="SUPFAM" id="SSF51735">
    <property type="entry name" value="NAD(P)-binding Rossmann-fold domains"/>
    <property type="match status" value="1"/>
</dbReference>
<name>A0A2G1QMT4_9HYPH</name>
<sequence length="203" mass="21113">MKIAVIGAAGNAGQRIVSEALSRGHQITAIGPTASKLEALGDVTAVTGDITAPDDLASKLAGHDIVVSAVRFVRYEPKQLLDAVRKSGVSRLAVIGGAGSLTSPAGGLVKDGPNFPAVALPEATAGGKVLDALQDESDIDWTFLSPSAIFAAGERTGDFRLGKDELLIAADGKSHISFEDFAVAFLDEIEMPKHSRQRFTVGY</sequence>
<reference evidence="2 3" key="1">
    <citation type="submission" date="2017-10" db="EMBL/GenBank/DDBJ databases">
        <title>Sedimentibacterium mangrovi gen. nov., sp. nov., a novel member of family Phyllobacteriacea isolated from mangrove sediment.</title>
        <authorList>
            <person name="Liao H."/>
            <person name="Tian Y."/>
        </authorList>
    </citation>
    <scope>NUCLEOTIDE SEQUENCE [LARGE SCALE GENOMIC DNA]</scope>
    <source>
        <strain evidence="2 3">X9-2-2</strain>
    </source>
</reference>
<keyword evidence="3" id="KW-1185">Reference proteome</keyword>
<dbReference type="OrthoDB" id="7352421at2"/>
<dbReference type="InterPro" id="IPR036291">
    <property type="entry name" value="NAD(P)-bd_dom_sf"/>
</dbReference>
<organism evidence="2 3">
    <name type="scientific">Zhengella mangrovi</name>
    <dbReference type="NCBI Taxonomy" id="1982044"/>
    <lineage>
        <taxon>Bacteria</taxon>
        <taxon>Pseudomonadati</taxon>
        <taxon>Pseudomonadota</taxon>
        <taxon>Alphaproteobacteria</taxon>
        <taxon>Hyphomicrobiales</taxon>
        <taxon>Notoacmeibacteraceae</taxon>
        <taxon>Zhengella</taxon>
    </lineage>
</organism>
<dbReference type="RefSeq" id="WP_099306540.1">
    <property type="nucleotide sequence ID" value="NZ_PDVP01000006.1"/>
</dbReference>
<dbReference type="Gene3D" id="3.40.50.720">
    <property type="entry name" value="NAD(P)-binding Rossmann-like Domain"/>
    <property type="match status" value="1"/>
</dbReference>
<dbReference type="Pfam" id="PF13460">
    <property type="entry name" value="NAD_binding_10"/>
    <property type="match status" value="1"/>
</dbReference>
<dbReference type="PANTHER" id="PTHR43355:SF2">
    <property type="entry name" value="FLAVIN REDUCTASE (NADPH)"/>
    <property type="match status" value="1"/>
</dbReference>
<dbReference type="InterPro" id="IPR016040">
    <property type="entry name" value="NAD(P)-bd_dom"/>
</dbReference>